<comment type="caution">
    <text evidence="2">The sequence shown here is derived from an EMBL/GenBank/DDBJ whole genome shotgun (WGS) entry which is preliminary data.</text>
</comment>
<organism evidence="2 3">
    <name type="scientific">Ammoniphilus oxalaticus</name>
    <dbReference type="NCBI Taxonomy" id="66863"/>
    <lineage>
        <taxon>Bacteria</taxon>
        <taxon>Bacillati</taxon>
        <taxon>Bacillota</taxon>
        <taxon>Bacilli</taxon>
        <taxon>Bacillales</taxon>
        <taxon>Paenibacillaceae</taxon>
        <taxon>Aneurinibacillus group</taxon>
        <taxon>Ammoniphilus</taxon>
    </lineage>
</organism>
<dbReference type="RefSeq" id="WP_120189186.1">
    <property type="nucleotide sequence ID" value="NZ_MCHY01000008.1"/>
</dbReference>
<dbReference type="PANTHER" id="PTHR16128:SF5">
    <property type="entry name" value="FAD_NAD(P)-BINDING OXIDOREDUCTASE FAMILY PROTEIN"/>
    <property type="match status" value="1"/>
</dbReference>
<sequence length="350" mass="38433">MGFSRAPIVVIGGGISGIMAARTLIDSGEENVLLLERSRDLGGRMTTREFAGAKFDHGSQYFTAQTELFKKVVANWKESGWIEEFSKASNSFIGSGGMTALIRQLADPIDFCLRVRVTKVQQGRGRWILRWVSEGKPYVPQTYKEVASDEVYDPGGGASINARAIIMTTPVPQTMFLLEQGNNELDSSVKSLLATIEYEPCLAIMFTIEGDHLLSSGYAGGDLPDPLYSIVDNKKKGISPIPSLTIQASESWSKQNFWNTSDELAAELTKAAEPWIGKVNIEEKQVKRWTFSRAKQKIKQPFLDAGFEYPLVFAGDAFGQIDQSGQLGGVETAVLSGIEAANYLLEQLKN</sequence>
<name>A0A419SIW8_9BACL</name>
<dbReference type="GO" id="GO:0016491">
    <property type="term" value="F:oxidoreductase activity"/>
    <property type="evidence" value="ECO:0007669"/>
    <property type="project" value="InterPro"/>
</dbReference>
<dbReference type="Proteomes" id="UP000284219">
    <property type="component" value="Unassembled WGS sequence"/>
</dbReference>
<proteinExistence type="predicted"/>
<dbReference type="AlphaFoldDB" id="A0A419SIW8"/>
<keyword evidence="3" id="KW-1185">Reference proteome</keyword>
<evidence type="ECO:0000313" key="2">
    <source>
        <dbReference type="EMBL" id="RKD23953.1"/>
    </source>
</evidence>
<reference evidence="2 3" key="1">
    <citation type="submission" date="2016-08" db="EMBL/GenBank/DDBJ databases">
        <title>Novel Firmicute Genomes.</title>
        <authorList>
            <person name="Poppleton D.I."/>
            <person name="Gribaldo S."/>
        </authorList>
    </citation>
    <scope>NUCLEOTIDE SEQUENCE [LARGE SCALE GENOMIC DNA]</scope>
    <source>
        <strain evidence="2 3">RAOx-1</strain>
    </source>
</reference>
<evidence type="ECO:0000313" key="3">
    <source>
        <dbReference type="Proteomes" id="UP000284219"/>
    </source>
</evidence>
<dbReference type="EMBL" id="MCHY01000008">
    <property type="protein sequence ID" value="RKD23953.1"/>
    <property type="molecule type" value="Genomic_DNA"/>
</dbReference>
<evidence type="ECO:0000259" key="1">
    <source>
        <dbReference type="Pfam" id="PF01593"/>
    </source>
</evidence>
<dbReference type="Gene3D" id="3.50.50.60">
    <property type="entry name" value="FAD/NAD(P)-binding domain"/>
    <property type="match status" value="1"/>
</dbReference>
<dbReference type="PANTHER" id="PTHR16128">
    <property type="entry name" value="FAD/NAD(P)-BINDING OXIDOREDUCTASE FAMILY PROTEIN"/>
    <property type="match status" value="1"/>
</dbReference>
<accession>A0A419SIW8</accession>
<protein>
    <recommendedName>
        <fullName evidence="1">Amine oxidase domain-containing protein</fullName>
    </recommendedName>
</protein>
<dbReference type="Pfam" id="PF13450">
    <property type="entry name" value="NAD_binding_8"/>
    <property type="match status" value="1"/>
</dbReference>
<dbReference type="SUPFAM" id="SSF51905">
    <property type="entry name" value="FAD/NAD(P)-binding domain"/>
    <property type="match status" value="1"/>
</dbReference>
<gene>
    <name evidence="2" type="ORF">BEP19_05905</name>
</gene>
<dbReference type="OrthoDB" id="5792777at2"/>
<dbReference type="InterPro" id="IPR002937">
    <property type="entry name" value="Amino_oxidase"/>
</dbReference>
<dbReference type="InterPro" id="IPR036188">
    <property type="entry name" value="FAD/NAD-bd_sf"/>
</dbReference>
<dbReference type="Pfam" id="PF01593">
    <property type="entry name" value="Amino_oxidase"/>
    <property type="match status" value="1"/>
</dbReference>
<feature type="domain" description="Amine oxidase" evidence="1">
    <location>
        <begin position="88"/>
        <end position="344"/>
    </location>
</feature>
<dbReference type="Gene3D" id="3.90.660.10">
    <property type="match status" value="1"/>
</dbReference>